<feature type="domain" description="Toprim" evidence="1">
    <location>
        <begin position="1"/>
        <end position="89"/>
    </location>
</feature>
<gene>
    <name evidence="2" type="ORF">SporoS204_04715</name>
</gene>
<reference evidence="2 3" key="1">
    <citation type="submission" date="2016-04" db="EMBL/GenBank/DDBJ databases">
        <title>Comparative Genomics and Epigenetics of Sporosarcina ureae.</title>
        <authorList>
            <person name="Oliver A.S."/>
            <person name="Cooper K.K."/>
        </authorList>
    </citation>
    <scope>NUCLEOTIDE SEQUENCE [LARGE SCALE GENOMIC DNA]</scope>
    <source>
        <strain evidence="2 3">S204</strain>
    </source>
</reference>
<sequence length="115" mass="13032">MKVLIVEGGSDRKRLVPILAEPVEILCTNGTISAYHIEELLEPYEQQDLFVFMDADASGESIRKLFKQLYPEARHLYTDRLYREVETTPIKLLASILAAANFKVHSKYLAGGPHE</sequence>
<accession>A0ABM6JZP3</accession>
<dbReference type="PROSITE" id="PS50880">
    <property type="entry name" value="TOPRIM"/>
    <property type="match status" value="1"/>
</dbReference>
<evidence type="ECO:0000313" key="2">
    <source>
        <dbReference type="EMBL" id="ARF15665.1"/>
    </source>
</evidence>
<evidence type="ECO:0000259" key="1">
    <source>
        <dbReference type="PROSITE" id="PS50880"/>
    </source>
</evidence>
<dbReference type="Gene3D" id="3.40.1360.10">
    <property type="match status" value="1"/>
</dbReference>
<dbReference type="Proteomes" id="UP000192486">
    <property type="component" value="Chromosome"/>
</dbReference>
<keyword evidence="3" id="KW-1185">Reference proteome</keyword>
<dbReference type="InterPro" id="IPR006171">
    <property type="entry name" value="TOPRIM_dom"/>
</dbReference>
<organism evidence="2 3">
    <name type="scientific">Sporosarcina ureae</name>
    <dbReference type="NCBI Taxonomy" id="1571"/>
    <lineage>
        <taxon>Bacteria</taxon>
        <taxon>Bacillati</taxon>
        <taxon>Bacillota</taxon>
        <taxon>Bacilli</taxon>
        <taxon>Bacillales</taxon>
        <taxon>Caryophanaceae</taxon>
        <taxon>Sporosarcina</taxon>
    </lineage>
</organism>
<dbReference type="SUPFAM" id="SSF110455">
    <property type="entry name" value="Toprim domain"/>
    <property type="match status" value="1"/>
</dbReference>
<name>A0ABM6JZP3_SPOUR</name>
<evidence type="ECO:0000313" key="3">
    <source>
        <dbReference type="Proteomes" id="UP000192486"/>
    </source>
</evidence>
<dbReference type="PANTHER" id="PTHR39156">
    <property type="entry name" value="RIBONUCLEASE M5"/>
    <property type="match status" value="1"/>
</dbReference>
<protein>
    <recommendedName>
        <fullName evidence="1">Toprim domain-containing protein</fullName>
    </recommendedName>
</protein>
<proteinExistence type="predicted"/>
<dbReference type="PANTHER" id="PTHR39156:SF2">
    <property type="entry name" value="DNA PRIMASE (BACTERIAL TYPE) AND SMALL PRIMASE-LIKE PROTEINS"/>
    <property type="match status" value="1"/>
</dbReference>
<dbReference type="EMBL" id="CP015108">
    <property type="protein sequence ID" value="ARF15665.1"/>
    <property type="molecule type" value="Genomic_DNA"/>
</dbReference>